<keyword evidence="9" id="KW-0460">Magnesium</keyword>
<keyword evidence="5" id="KW-0547">Nucleotide-binding</keyword>
<protein>
    <recommendedName>
        <fullName evidence="1">RNA-directed RNA polymerase</fullName>
        <ecNumber evidence="1">2.7.7.48</ecNumber>
    </recommendedName>
    <alternativeName>
        <fullName evidence="7">RNA replicase beta chain</fullName>
    </alternativeName>
</protein>
<evidence type="ECO:0000313" key="11">
    <source>
        <dbReference type="EMBL" id="QDH86658.1"/>
    </source>
</evidence>
<evidence type="ECO:0000256" key="5">
    <source>
        <dbReference type="ARBA" id="ARBA00022741"/>
    </source>
</evidence>
<evidence type="ECO:0000256" key="7">
    <source>
        <dbReference type="ARBA" id="ARBA00030248"/>
    </source>
</evidence>
<keyword evidence="3" id="KW-0808">Transferase</keyword>
<dbReference type="InterPro" id="IPR005093">
    <property type="entry name" value="RNArep_beta"/>
</dbReference>
<gene>
    <name evidence="11" type="ORF">H1Rhizo251062_000001</name>
</gene>
<organism evidence="11">
    <name type="scientific">Leviviridae sp</name>
    <dbReference type="NCBI Taxonomy" id="2027243"/>
    <lineage>
        <taxon>Viruses</taxon>
        <taxon>Riboviria</taxon>
        <taxon>Orthornavirae</taxon>
        <taxon>Lenarviricota</taxon>
        <taxon>Leviviricetes</taxon>
        <taxon>Norzivirales</taxon>
        <taxon>Fiersviridae</taxon>
    </lineage>
</organism>
<dbReference type="GO" id="GO:0003968">
    <property type="term" value="F:RNA-directed RNA polymerase activity"/>
    <property type="evidence" value="ECO:0007669"/>
    <property type="project" value="UniProtKB-KW"/>
</dbReference>
<accession>A0A514CZ64</accession>
<keyword evidence="4" id="KW-0548">Nucleotidyltransferase</keyword>
<evidence type="ECO:0000256" key="2">
    <source>
        <dbReference type="ARBA" id="ARBA00022484"/>
    </source>
</evidence>
<evidence type="ECO:0000256" key="3">
    <source>
        <dbReference type="ARBA" id="ARBA00022679"/>
    </source>
</evidence>
<dbReference type="PROSITE" id="PS50522">
    <property type="entry name" value="RDRP_PHAGE"/>
    <property type="match status" value="1"/>
</dbReference>
<dbReference type="GO" id="GO:0000166">
    <property type="term" value="F:nucleotide binding"/>
    <property type="evidence" value="ECO:0007669"/>
    <property type="project" value="UniProtKB-KW"/>
</dbReference>
<dbReference type="EC" id="2.7.7.48" evidence="1"/>
<dbReference type="InterPro" id="IPR007096">
    <property type="entry name" value="RNA-dir_Rpol_cat_phage"/>
</dbReference>
<comment type="cofactor">
    <cofactor evidence="9">
        <name>Mg(2+)</name>
        <dbReference type="ChEBI" id="CHEBI:18420"/>
    </cofactor>
    <text evidence="9">Binds 2 Mg(2+) per subunit.</text>
</comment>
<evidence type="ECO:0000259" key="10">
    <source>
        <dbReference type="PROSITE" id="PS50522"/>
    </source>
</evidence>
<comment type="catalytic activity">
    <reaction evidence="8">
        <text>RNA(n) + a ribonucleoside 5'-triphosphate = RNA(n+1) + diphosphate</text>
        <dbReference type="Rhea" id="RHEA:21248"/>
        <dbReference type="Rhea" id="RHEA-COMP:14527"/>
        <dbReference type="Rhea" id="RHEA-COMP:17342"/>
        <dbReference type="ChEBI" id="CHEBI:33019"/>
        <dbReference type="ChEBI" id="CHEBI:61557"/>
        <dbReference type="ChEBI" id="CHEBI:140395"/>
        <dbReference type="EC" id="2.7.7.48"/>
    </reaction>
</comment>
<sequence>MKQWLSANANLLFAVLEDLDTPVSLAVWLEIKYQEWDHLALRYVDPRNYPEGVFSSLRYRKDVQAVDLLRKAPLPTSFNRRDAAMAAWEQSETRCYITNEFIETLRAPGIQKDPIRAAYSEFLGTCKKRLSRWLGRIPDSLEGGFGPGTCVEYESSDPTVVDKIWLTPTTTPSASLLFEWHYSSTLWGRERWANRLGAPGVSRGNRLTTVPKDGKTDRPISIEPLGNLWLQLGIGRFLKRKLTAVGFPAYRPDSRELFPGYTVTKRDAQSIHRELVFRCGDEALSTIDLSSASDTVARELVRELLPDDWFSLLDDCRSKMTLVPSNGRKAWRHIEKFSSMGNGFTFELESMIFGVLLAVAFGLTPGRDLWVFGDDIILPKRFFDSACNLLEMSGFEPNRRKSFREVPFFESCGGNVHGRIDVTPVRIKGPLEDIASIYAFHNALYKRGFSRRTLRKVRNMIPRALQFPGPNQLGDIVLHGLPFEIRHRHGISTVKSLRLKPEYEIPLERWSPELAMSALLLGVPSRVVRRRTGTIPVSGWSSVS</sequence>
<feature type="domain" description="RdRp catalytic" evidence="10">
    <location>
        <begin position="273"/>
        <end position="406"/>
    </location>
</feature>
<evidence type="ECO:0000256" key="6">
    <source>
        <dbReference type="ARBA" id="ARBA00022953"/>
    </source>
</evidence>
<feature type="binding site" evidence="9">
    <location>
        <position position="375"/>
    </location>
    <ligand>
        <name>Mg(2+)</name>
        <dbReference type="ChEBI" id="CHEBI:18420"/>
        <label>2</label>
    </ligand>
</feature>
<evidence type="ECO:0000256" key="4">
    <source>
        <dbReference type="ARBA" id="ARBA00022695"/>
    </source>
</evidence>
<evidence type="ECO:0000256" key="8">
    <source>
        <dbReference type="ARBA" id="ARBA00048744"/>
    </source>
</evidence>
<reference evidence="11" key="1">
    <citation type="submission" date="2019-05" db="EMBL/GenBank/DDBJ databases">
        <title>Metatranscriptomic reconstruction reveals RNA viruses with the potential to shape carbon cycling in soil.</title>
        <authorList>
            <person name="Starr E.P."/>
            <person name="Nuccio E."/>
            <person name="Pett-Ridge J."/>
            <person name="Banfield J.F."/>
            <person name="Firestone M.K."/>
        </authorList>
    </citation>
    <scope>NUCLEOTIDE SEQUENCE</scope>
    <source>
        <strain evidence="11">H1_Rhizo_25_scaffold_1062</strain>
    </source>
</reference>
<dbReference type="EMBL" id="MN032829">
    <property type="protein sequence ID" value="QDH86658.1"/>
    <property type="molecule type" value="Genomic_RNA"/>
</dbReference>
<feature type="binding site" evidence="9">
    <location>
        <position position="374"/>
    </location>
    <ligand>
        <name>Mg(2+)</name>
        <dbReference type="ChEBI" id="CHEBI:18420"/>
        <label>2</label>
    </ligand>
</feature>
<proteinExistence type="predicted"/>
<name>A0A514CZ64_9VIRU</name>
<evidence type="ECO:0000256" key="1">
    <source>
        <dbReference type="ARBA" id="ARBA00012494"/>
    </source>
</evidence>
<evidence type="ECO:0000256" key="9">
    <source>
        <dbReference type="PIRSR" id="PIRSR605093-1"/>
    </source>
</evidence>
<dbReference type="GO" id="GO:0039694">
    <property type="term" value="P:viral RNA genome replication"/>
    <property type="evidence" value="ECO:0007669"/>
    <property type="project" value="InterPro"/>
</dbReference>
<feature type="binding site" evidence="9">
    <location>
        <position position="288"/>
    </location>
    <ligand>
        <name>Mg(2+)</name>
        <dbReference type="ChEBI" id="CHEBI:18420"/>
        <label>2</label>
    </ligand>
</feature>
<dbReference type="GO" id="GO:0046872">
    <property type="term" value="F:metal ion binding"/>
    <property type="evidence" value="ECO:0007669"/>
    <property type="project" value="UniProtKB-KW"/>
</dbReference>
<keyword evidence="2 11" id="KW-0696">RNA-directed RNA polymerase</keyword>
<keyword evidence="9" id="KW-0479">Metal-binding</keyword>
<dbReference type="Pfam" id="PF03431">
    <property type="entry name" value="RNA_replicase_B"/>
    <property type="match status" value="1"/>
</dbReference>
<keyword evidence="6" id="KW-0693">Viral RNA replication</keyword>